<dbReference type="EMBL" id="QTSX02004266">
    <property type="protein sequence ID" value="KAJ9067150.1"/>
    <property type="molecule type" value="Genomic_DNA"/>
</dbReference>
<accession>A0ACC2SXN5</accession>
<evidence type="ECO:0000313" key="1">
    <source>
        <dbReference type="EMBL" id="KAJ9067150.1"/>
    </source>
</evidence>
<comment type="caution">
    <text evidence="1">The sequence shown here is derived from an EMBL/GenBank/DDBJ whole genome shotgun (WGS) entry which is preliminary data.</text>
</comment>
<evidence type="ECO:0000313" key="2">
    <source>
        <dbReference type="Proteomes" id="UP001165960"/>
    </source>
</evidence>
<reference evidence="1" key="1">
    <citation type="submission" date="2022-04" db="EMBL/GenBank/DDBJ databases">
        <title>Genome of the entomopathogenic fungus Entomophthora muscae.</title>
        <authorList>
            <person name="Elya C."/>
            <person name="Lovett B.R."/>
            <person name="Lee E."/>
            <person name="Macias A.M."/>
            <person name="Hajek A.E."/>
            <person name="De Bivort B.L."/>
            <person name="Kasson M.T."/>
            <person name="De Fine Licht H.H."/>
            <person name="Stajich J.E."/>
        </authorList>
    </citation>
    <scope>NUCLEOTIDE SEQUENCE</scope>
    <source>
        <strain evidence="1">Berkeley</strain>
    </source>
</reference>
<sequence>MKSSDFLEEGKTGKIYCNGFGKDNRPIMYMNPARQNTADIDLHVRFTVFTTELAIRMMPPGVDKMIVVIDLREYTLKNAASFSETRQILSILSQHYPERLSTVIMLEAPWVFMSFFKVISPFIDPVTRSKVHFSTLSKKDDNHISNFIPKDTLYTAFGGDSDFVYDDSVYFENVEKFFR</sequence>
<protein>
    <submittedName>
        <fullName evidence="1">Phosphatidylinositol transfer protein (PITP)</fullName>
    </submittedName>
</protein>
<dbReference type="Proteomes" id="UP001165960">
    <property type="component" value="Unassembled WGS sequence"/>
</dbReference>
<proteinExistence type="predicted"/>
<keyword evidence="2" id="KW-1185">Reference proteome</keyword>
<gene>
    <name evidence="1" type="primary">PDR16_1</name>
    <name evidence="1" type="ORF">DSO57_1002635</name>
</gene>
<organism evidence="1 2">
    <name type="scientific">Entomophthora muscae</name>
    <dbReference type="NCBI Taxonomy" id="34485"/>
    <lineage>
        <taxon>Eukaryota</taxon>
        <taxon>Fungi</taxon>
        <taxon>Fungi incertae sedis</taxon>
        <taxon>Zoopagomycota</taxon>
        <taxon>Entomophthoromycotina</taxon>
        <taxon>Entomophthoromycetes</taxon>
        <taxon>Entomophthorales</taxon>
        <taxon>Entomophthoraceae</taxon>
        <taxon>Entomophthora</taxon>
    </lineage>
</organism>
<name>A0ACC2SXN5_9FUNG</name>